<feature type="domain" description="Transferrin-like" evidence="2">
    <location>
        <begin position="383"/>
        <end position="730"/>
    </location>
</feature>
<accession>A0A9R0E6U2</accession>
<evidence type="ECO:0000313" key="4">
    <source>
        <dbReference type="RefSeq" id="XP_050559441.1"/>
    </source>
</evidence>
<evidence type="ECO:0000313" key="3">
    <source>
        <dbReference type="Proteomes" id="UP000829999"/>
    </source>
</evidence>
<dbReference type="GO" id="GO:0006826">
    <property type="term" value="P:iron ion transport"/>
    <property type="evidence" value="ECO:0007669"/>
    <property type="project" value="TreeGrafter"/>
</dbReference>
<keyword evidence="3" id="KW-1185">Reference proteome</keyword>
<dbReference type="OrthoDB" id="8183540at2759"/>
<dbReference type="AlphaFoldDB" id="A0A9R0E6U2"/>
<dbReference type="GO" id="GO:0055037">
    <property type="term" value="C:recycling endosome"/>
    <property type="evidence" value="ECO:0007669"/>
    <property type="project" value="TreeGrafter"/>
</dbReference>
<dbReference type="SUPFAM" id="SSF53850">
    <property type="entry name" value="Periplasmic binding protein-like II"/>
    <property type="match status" value="2"/>
</dbReference>
<dbReference type="InterPro" id="IPR001156">
    <property type="entry name" value="Transferrin-like_dom"/>
</dbReference>
<organism evidence="3 4">
    <name type="scientific">Spodoptera frugiperda</name>
    <name type="common">Fall armyworm</name>
    <dbReference type="NCBI Taxonomy" id="7108"/>
    <lineage>
        <taxon>Eukaryota</taxon>
        <taxon>Metazoa</taxon>
        <taxon>Ecdysozoa</taxon>
        <taxon>Arthropoda</taxon>
        <taxon>Hexapoda</taxon>
        <taxon>Insecta</taxon>
        <taxon>Pterygota</taxon>
        <taxon>Neoptera</taxon>
        <taxon>Endopterygota</taxon>
        <taxon>Lepidoptera</taxon>
        <taxon>Glossata</taxon>
        <taxon>Ditrysia</taxon>
        <taxon>Noctuoidea</taxon>
        <taxon>Noctuidae</taxon>
        <taxon>Amphipyrinae</taxon>
        <taxon>Spodoptera</taxon>
    </lineage>
</organism>
<sequence length="768" mass="83738">MGLKQLVLFASVLAVALGQDFRVCTTTATTSATCASLSINGGRFMCEHVEARVECADKLVRNQADVAYFSQEETLLLAQQQPSENRVIATVRDVSNMGPYDFEAVAVVPINHTNGLEGLRGGVYCHPGFDEKDAKWSPRVLKTLEQLAARTDRCQDVNTAGKTAEEMEVDTLSNFFSAACRPGTWSNNDTVDANLKSRYSSLCSRCGPDASCSRYTLDMGVGVAGVRNDNRHIQALECLRVNSNATNTAVAYVAWQHVREFFTTRNPNDAPSYAVLCPNGTLAPLTTDTLNNAISPCAFVRQPWGTIVASTANAEAVYLALRSAWPAGSSPSGSWQATLFTMLAGGANARVVYEDAPVSPLNYTSSIRTISSAEASASCMPARRWCTISAEEDTKCNWVRSAAHVLGIQPAITCLRRNTILDCLSDIKAEQVDFLAIPTTYGYLARQHYQLTPVKLIQNQPINATRIAAFVKESSVVSGNVSRFENLRDRNACFPEFGGLAYVSFVRTGHERGILSTSECDYARVVGEYFGGACAPGAIDASFALSDSSSFNSSRLCTACRATPGMIDIPDPVCSWDYASNRYFGNNGTIACLADPANDVAFLNIRNMRSYIRSLQLEETQFRALCRNNSLALRTGIEIDDGCLLSLVFDSEIVVRRSDPYYNSLSTLMDSLDTYFGYIAANGNQLINIEIYSPFNGVSHLLFRDTAISLAEPVRNPELIGATNYMDLVSHLQTCTGTTPPVPGHANRSVYSFITLFVMALVTRFVVY</sequence>
<evidence type="ECO:0000259" key="2">
    <source>
        <dbReference type="PROSITE" id="PS51408"/>
    </source>
</evidence>
<feature type="chain" id="PRO_5040511161" evidence="1">
    <location>
        <begin position="19"/>
        <end position="768"/>
    </location>
</feature>
<dbReference type="GeneID" id="118278499"/>
<protein>
    <submittedName>
        <fullName evidence="4">Transferrin-like</fullName>
    </submittedName>
</protein>
<dbReference type="PROSITE" id="PS51408">
    <property type="entry name" value="TRANSFERRIN_LIKE_4"/>
    <property type="match status" value="2"/>
</dbReference>
<evidence type="ECO:0000256" key="1">
    <source>
        <dbReference type="SAM" id="SignalP"/>
    </source>
</evidence>
<gene>
    <name evidence="4" type="primary">LOC118278499</name>
</gene>
<dbReference type="Pfam" id="PF00405">
    <property type="entry name" value="Transferrin"/>
    <property type="match status" value="2"/>
</dbReference>
<dbReference type="RefSeq" id="XP_050559441.1">
    <property type="nucleotide sequence ID" value="XM_050703484.1"/>
</dbReference>
<dbReference type="PRINTS" id="PR00422">
    <property type="entry name" value="TRANSFERRIN"/>
</dbReference>
<feature type="signal peptide" evidence="1">
    <location>
        <begin position="1"/>
        <end position="18"/>
    </location>
</feature>
<reference evidence="4" key="1">
    <citation type="submission" date="2025-08" db="UniProtKB">
        <authorList>
            <consortium name="RefSeq"/>
        </authorList>
    </citation>
    <scope>IDENTIFICATION</scope>
    <source>
        <tissue evidence="4">Whole larval tissue</tissue>
    </source>
</reference>
<feature type="domain" description="Transferrin-like" evidence="2">
    <location>
        <begin position="21"/>
        <end position="372"/>
    </location>
</feature>
<name>A0A9R0E6U2_SPOFR</name>
<proteinExistence type="predicted"/>
<dbReference type="GO" id="GO:0005886">
    <property type="term" value="C:plasma membrane"/>
    <property type="evidence" value="ECO:0007669"/>
    <property type="project" value="TreeGrafter"/>
</dbReference>
<dbReference type="GO" id="GO:0005769">
    <property type="term" value="C:early endosome"/>
    <property type="evidence" value="ECO:0007669"/>
    <property type="project" value="TreeGrafter"/>
</dbReference>
<dbReference type="GO" id="GO:0005615">
    <property type="term" value="C:extracellular space"/>
    <property type="evidence" value="ECO:0007669"/>
    <property type="project" value="TreeGrafter"/>
</dbReference>
<dbReference type="Proteomes" id="UP000829999">
    <property type="component" value="Chromosome 24"/>
</dbReference>
<keyword evidence="1" id="KW-0732">Signal</keyword>
<dbReference type="PANTHER" id="PTHR11485">
    <property type="entry name" value="TRANSFERRIN"/>
    <property type="match status" value="1"/>
</dbReference>
<dbReference type="SMART" id="SM00094">
    <property type="entry name" value="TR_FER"/>
    <property type="match status" value="1"/>
</dbReference>
<dbReference type="Gene3D" id="3.40.190.10">
    <property type="entry name" value="Periplasmic binding protein-like II"/>
    <property type="match status" value="3"/>
</dbReference>
<dbReference type="PANTHER" id="PTHR11485:SF57">
    <property type="entry name" value="TRANSFERRIN"/>
    <property type="match status" value="1"/>
</dbReference>